<feature type="compositionally biased region" description="Polar residues" evidence="1">
    <location>
        <begin position="52"/>
        <end position="65"/>
    </location>
</feature>
<dbReference type="AlphaFoldDB" id="A0A5B7FRS7"/>
<comment type="caution">
    <text evidence="2">The sequence shown here is derived from an EMBL/GenBank/DDBJ whole genome shotgun (WGS) entry which is preliminary data.</text>
</comment>
<evidence type="ECO:0000313" key="3">
    <source>
        <dbReference type="Proteomes" id="UP000324222"/>
    </source>
</evidence>
<dbReference type="EMBL" id="VSRR010007843">
    <property type="protein sequence ID" value="MPC47638.1"/>
    <property type="molecule type" value="Genomic_DNA"/>
</dbReference>
<evidence type="ECO:0000256" key="1">
    <source>
        <dbReference type="SAM" id="MobiDB-lite"/>
    </source>
</evidence>
<feature type="compositionally biased region" description="Basic and acidic residues" evidence="1">
    <location>
        <begin position="29"/>
        <end position="42"/>
    </location>
</feature>
<keyword evidence="3" id="KW-1185">Reference proteome</keyword>
<protein>
    <submittedName>
        <fullName evidence="2">Uncharacterized protein</fullName>
    </submittedName>
</protein>
<reference evidence="2 3" key="1">
    <citation type="submission" date="2019-05" db="EMBL/GenBank/DDBJ databases">
        <title>Another draft genome of Portunus trituberculatus and its Hox gene families provides insights of decapod evolution.</title>
        <authorList>
            <person name="Jeong J.-H."/>
            <person name="Song I."/>
            <person name="Kim S."/>
            <person name="Choi T."/>
            <person name="Kim D."/>
            <person name="Ryu S."/>
            <person name="Kim W."/>
        </authorList>
    </citation>
    <scope>NUCLEOTIDE SEQUENCE [LARGE SCALE GENOMIC DNA]</scope>
    <source>
        <tissue evidence="2">Muscle</tissue>
    </source>
</reference>
<name>A0A5B7FRS7_PORTR</name>
<gene>
    <name evidence="2" type="ORF">E2C01_041389</name>
</gene>
<organism evidence="2 3">
    <name type="scientific">Portunus trituberculatus</name>
    <name type="common">Swimming crab</name>
    <name type="synonym">Neptunus trituberculatus</name>
    <dbReference type="NCBI Taxonomy" id="210409"/>
    <lineage>
        <taxon>Eukaryota</taxon>
        <taxon>Metazoa</taxon>
        <taxon>Ecdysozoa</taxon>
        <taxon>Arthropoda</taxon>
        <taxon>Crustacea</taxon>
        <taxon>Multicrustacea</taxon>
        <taxon>Malacostraca</taxon>
        <taxon>Eumalacostraca</taxon>
        <taxon>Eucarida</taxon>
        <taxon>Decapoda</taxon>
        <taxon>Pleocyemata</taxon>
        <taxon>Brachyura</taxon>
        <taxon>Eubrachyura</taxon>
        <taxon>Portunoidea</taxon>
        <taxon>Portunidae</taxon>
        <taxon>Portuninae</taxon>
        <taxon>Portunus</taxon>
    </lineage>
</organism>
<proteinExistence type="predicted"/>
<sequence length="114" mass="12564">MVITRANQPSFHRPVSQPVTRRTNRRPKTSTDPRPATEEASHPSRAGKINKSPYQKQSVRQSVSQLAHHPSMGAGSSTLGDGEGRWRKSARLAVLKFITVIKVSLGKLTGRQPE</sequence>
<evidence type="ECO:0000313" key="2">
    <source>
        <dbReference type="EMBL" id="MPC47638.1"/>
    </source>
</evidence>
<feature type="region of interest" description="Disordered" evidence="1">
    <location>
        <begin position="1"/>
        <end position="84"/>
    </location>
</feature>
<accession>A0A5B7FRS7</accession>
<feature type="compositionally biased region" description="Polar residues" evidence="1">
    <location>
        <begin position="1"/>
        <end position="10"/>
    </location>
</feature>
<dbReference type="Proteomes" id="UP000324222">
    <property type="component" value="Unassembled WGS sequence"/>
</dbReference>